<evidence type="ECO:0008006" key="3">
    <source>
        <dbReference type="Google" id="ProtNLM"/>
    </source>
</evidence>
<reference evidence="1" key="1">
    <citation type="submission" date="2020-08" db="EMBL/GenBank/DDBJ databases">
        <title>Multicomponent nature underlies the extraordinary mechanical properties of spider dragline silk.</title>
        <authorList>
            <person name="Kono N."/>
            <person name="Nakamura H."/>
            <person name="Mori M."/>
            <person name="Yoshida Y."/>
            <person name="Ohtoshi R."/>
            <person name="Malay A.D."/>
            <person name="Moran D.A.P."/>
            <person name="Tomita M."/>
            <person name="Numata K."/>
            <person name="Arakawa K."/>
        </authorList>
    </citation>
    <scope>NUCLEOTIDE SEQUENCE</scope>
</reference>
<organism evidence="1 2">
    <name type="scientific">Trichonephila clavipes</name>
    <name type="common">Golden silk orbweaver</name>
    <name type="synonym">Nephila clavipes</name>
    <dbReference type="NCBI Taxonomy" id="2585209"/>
    <lineage>
        <taxon>Eukaryota</taxon>
        <taxon>Metazoa</taxon>
        <taxon>Ecdysozoa</taxon>
        <taxon>Arthropoda</taxon>
        <taxon>Chelicerata</taxon>
        <taxon>Arachnida</taxon>
        <taxon>Araneae</taxon>
        <taxon>Araneomorphae</taxon>
        <taxon>Entelegynae</taxon>
        <taxon>Araneoidea</taxon>
        <taxon>Nephilidae</taxon>
        <taxon>Trichonephila</taxon>
    </lineage>
</organism>
<evidence type="ECO:0000313" key="1">
    <source>
        <dbReference type="EMBL" id="GFY25167.1"/>
    </source>
</evidence>
<dbReference type="EMBL" id="BMAU01021371">
    <property type="protein sequence ID" value="GFY25167.1"/>
    <property type="molecule type" value="Genomic_DNA"/>
</dbReference>
<protein>
    <recommendedName>
        <fullName evidence="3">Peptidase aspartic putative domain-containing protein</fullName>
    </recommendedName>
</protein>
<name>A0A8X6VZB8_TRICX</name>
<evidence type="ECO:0000313" key="2">
    <source>
        <dbReference type="Proteomes" id="UP000887159"/>
    </source>
</evidence>
<dbReference type="AlphaFoldDB" id="A0A8X6VZB8"/>
<accession>A0A8X6VZB8</accession>
<gene>
    <name evidence="1" type="ORF">TNCV_2482881</name>
</gene>
<keyword evidence="2" id="KW-1185">Reference proteome</keyword>
<dbReference type="Proteomes" id="UP000887159">
    <property type="component" value="Unassembled WGS sequence"/>
</dbReference>
<sequence length="136" mass="15458">MPKLELPQFHGEMEYWITFKELFQATVIDNSDLTEIDKLQYLFASVKDPNFHISKPIDVLLGAEIYANLLEELPILGPAAVIPTKLGYIFSGKIYAPPLQESILNSILNDQLSELWKFEVPKTNAKIQIPEIGEKK</sequence>
<dbReference type="InterPro" id="IPR005312">
    <property type="entry name" value="DUF1759"/>
</dbReference>
<proteinExistence type="predicted"/>
<comment type="caution">
    <text evidence="1">The sequence shown here is derived from an EMBL/GenBank/DDBJ whole genome shotgun (WGS) entry which is preliminary data.</text>
</comment>
<dbReference type="Pfam" id="PF03564">
    <property type="entry name" value="DUF1759"/>
    <property type="match status" value="1"/>
</dbReference>